<dbReference type="PROSITE" id="PS51456">
    <property type="entry name" value="MYOSIN_MOTOR"/>
    <property type="match status" value="1"/>
</dbReference>
<dbReference type="InterPro" id="IPR027417">
    <property type="entry name" value="P-loop_NTPase"/>
</dbReference>
<keyword evidence="4" id="KW-1185">Reference proteome</keyword>
<dbReference type="SUPFAM" id="SSF52540">
    <property type="entry name" value="P-loop containing nucleoside triphosphate hydrolases"/>
    <property type="match status" value="1"/>
</dbReference>
<dbReference type="Proteomes" id="UP001356427">
    <property type="component" value="Unassembled WGS sequence"/>
</dbReference>
<dbReference type="GO" id="GO:0016459">
    <property type="term" value="C:myosin complex"/>
    <property type="evidence" value="ECO:0007669"/>
    <property type="project" value="UniProtKB-KW"/>
</dbReference>
<dbReference type="AlphaFoldDB" id="A0AAN8Q8F5"/>
<organism evidence="3 4">
    <name type="scientific">Coregonus suidteri</name>
    <dbReference type="NCBI Taxonomy" id="861788"/>
    <lineage>
        <taxon>Eukaryota</taxon>
        <taxon>Metazoa</taxon>
        <taxon>Chordata</taxon>
        <taxon>Craniata</taxon>
        <taxon>Vertebrata</taxon>
        <taxon>Euteleostomi</taxon>
        <taxon>Actinopterygii</taxon>
        <taxon>Neopterygii</taxon>
        <taxon>Teleostei</taxon>
        <taxon>Protacanthopterygii</taxon>
        <taxon>Salmoniformes</taxon>
        <taxon>Salmonidae</taxon>
        <taxon>Coregoninae</taxon>
        <taxon>Coregonus</taxon>
    </lineage>
</organism>
<evidence type="ECO:0000256" key="1">
    <source>
        <dbReference type="PROSITE-ProRule" id="PRU00782"/>
    </source>
</evidence>
<name>A0AAN8Q8F5_9TELE</name>
<keyword evidence="1" id="KW-0518">Myosin</keyword>
<dbReference type="GO" id="GO:0005524">
    <property type="term" value="F:ATP binding"/>
    <property type="evidence" value="ECO:0007669"/>
    <property type="project" value="InterPro"/>
</dbReference>
<keyword evidence="1" id="KW-0505">Motor protein</keyword>
<dbReference type="Pfam" id="PF00063">
    <property type="entry name" value="Myosin_head"/>
    <property type="match status" value="1"/>
</dbReference>
<dbReference type="PANTHER" id="PTHR22692:SF21">
    <property type="entry name" value="MYOSIN XVA"/>
    <property type="match status" value="1"/>
</dbReference>
<comment type="similarity">
    <text evidence="1">Belongs to the TRAFAC class myosin-kinesin ATPase superfamily. Myosin family.</text>
</comment>
<gene>
    <name evidence="3" type="ORF">J4Q44_G00394540</name>
</gene>
<evidence type="ECO:0000313" key="4">
    <source>
        <dbReference type="Proteomes" id="UP001356427"/>
    </source>
</evidence>
<keyword evidence="1" id="KW-0009">Actin-binding</keyword>
<dbReference type="EMBL" id="JAGTTL010003849">
    <property type="protein sequence ID" value="KAK6269228.1"/>
    <property type="molecule type" value="Genomic_DNA"/>
</dbReference>
<dbReference type="InterPro" id="IPR001609">
    <property type="entry name" value="Myosin_head_motor_dom-like"/>
</dbReference>
<sequence>ADGQEVASVVSAQEIRVVAELLQISPEGLQKAITHKVTETMREKIYTPLTVESAVDARDAVAKILYSLLFRWLTERINGQVYPRHHALSISILDIYGFE</sequence>
<proteinExistence type="inferred from homology"/>
<comment type="caution">
    <text evidence="1">Lacks conserved residue(s) required for the propagation of feature annotation.</text>
</comment>
<comment type="caution">
    <text evidence="3">The sequence shown here is derived from an EMBL/GenBank/DDBJ whole genome shotgun (WGS) entry which is preliminary data.</text>
</comment>
<dbReference type="PANTHER" id="PTHR22692">
    <property type="entry name" value="MYOSIN VII, XV"/>
    <property type="match status" value="1"/>
</dbReference>
<reference evidence="3 4" key="1">
    <citation type="submission" date="2021-04" db="EMBL/GenBank/DDBJ databases">
        <authorList>
            <person name="De Guttry C."/>
            <person name="Zahm M."/>
            <person name="Klopp C."/>
            <person name="Cabau C."/>
            <person name="Louis A."/>
            <person name="Berthelot C."/>
            <person name="Parey E."/>
            <person name="Roest Crollius H."/>
            <person name="Montfort J."/>
            <person name="Robinson-Rechavi M."/>
            <person name="Bucao C."/>
            <person name="Bouchez O."/>
            <person name="Gislard M."/>
            <person name="Lluch J."/>
            <person name="Milhes M."/>
            <person name="Lampietro C."/>
            <person name="Lopez Roques C."/>
            <person name="Donnadieu C."/>
            <person name="Braasch I."/>
            <person name="Desvignes T."/>
            <person name="Postlethwait J."/>
            <person name="Bobe J."/>
            <person name="Wedekind C."/>
            <person name="Guiguen Y."/>
        </authorList>
    </citation>
    <scope>NUCLEOTIDE SEQUENCE [LARGE SCALE GENOMIC DNA]</scope>
    <source>
        <strain evidence="3">Cs_M1</strain>
        <tissue evidence="3">Blood</tissue>
    </source>
</reference>
<evidence type="ECO:0000313" key="3">
    <source>
        <dbReference type="EMBL" id="KAK6269228.1"/>
    </source>
</evidence>
<feature type="non-terminal residue" evidence="3">
    <location>
        <position position="99"/>
    </location>
</feature>
<dbReference type="GO" id="GO:0003779">
    <property type="term" value="F:actin binding"/>
    <property type="evidence" value="ECO:0007669"/>
    <property type="project" value="UniProtKB-KW"/>
</dbReference>
<feature type="domain" description="Myosin motor" evidence="2">
    <location>
        <begin position="1"/>
        <end position="99"/>
    </location>
</feature>
<accession>A0AAN8Q8F5</accession>
<protein>
    <recommendedName>
        <fullName evidence="2">Myosin motor domain-containing protein</fullName>
    </recommendedName>
</protein>
<dbReference type="Gene3D" id="1.20.120.720">
    <property type="entry name" value="Myosin VI head, motor domain, U50 subdomain"/>
    <property type="match status" value="1"/>
</dbReference>
<dbReference type="GO" id="GO:0003774">
    <property type="term" value="F:cytoskeletal motor activity"/>
    <property type="evidence" value="ECO:0007669"/>
    <property type="project" value="InterPro"/>
</dbReference>
<evidence type="ECO:0000259" key="2">
    <source>
        <dbReference type="PROSITE" id="PS51456"/>
    </source>
</evidence>
<dbReference type="InterPro" id="IPR051567">
    <property type="entry name" value="Unconventional_Myosin_ATPase"/>
</dbReference>
<feature type="non-terminal residue" evidence="3">
    <location>
        <position position="1"/>
    </location>
</feature>